<dbReference type="PATRIC" id="fig|270498.16.peg.1986"/>
<feature type="domain" description="4Fe-4S ferredoxin-type" evidence="10">
    <location>
        <begin position="77"/>
        <end position="106"/>
    </location>
</feature>
<keyword evidence="12" id="KW-0670">Pyruvate</keyword>
<dbReference type="PROSITE" id="PS51918">
    <property type="entry name" value="RADICAL_SAM"/>
    <property type="match status" value="1"/>
</dbReference>
<evidence type="ECO:0000256" key="5">
    <source>
        <dbReference type="ARBA" id="ARBA00022723"/>
    </source>
</evidence>
<dbReference type="GO" id="GO:0051539">
    <property type="term" value="F:4 iron, 4 sulfur cluster binding"/>
    <property type="evidence" value="ECO:0007669"/>
    <property type="project" value="UniProtKB-KW"/>
</dbReference>
<evidence type="ECO:0000256" key="6">
    <source>
        <dbReference type="ARBA" id="ARBA00023002"/>
    </source>
</evidence>
<dbReference type="GO" id="GO:0043365">
    <property type="term" value="F:[formate-C-acetyltransferase]-activating enzyme activity"/>
    <property type="evidence" value="ECO:0007669"/>
    <property type="project" value="UniProtKB-EC"/>
</dbReference>
<dbReference type="Pfam" id="PF04055">
    <property type="entry name" value="Radical_SAM"/>
    <property type="match status" value="1"/>
</dbReference>
<feature type="domain" description="Radical SAM core" evidence="11">
    <location>
        <begin position="17"/>
        <end position="299"/>
    </location>
</feature>
<comment type="cofactor">
    <cofactor evidence="1">
        <name>[4Fe-4S] cluster</name>
        <dbReference type="ChEBI" id="CHEBI:49883"/>
    </cofactor>
</comment>
<dbReference type="InterPro" id="IPR007197">
    <property type="entry name" value="rSAM"/>
</dbReference>
<dbReference type="InterPro" id="IPR001989">
    <property type="entry name" value="Radical_activat_CS"/>
</dbReference>
<protein>
    <submittedName>
        <fullName evidence="12">Pyruvate formate-lyase activating enzyme</fullName>
        <ecNumber evidence="12">1.97.1.4</ecNumber>
    </submittedName>
</protein>
<keyword evidence="7" id="KW-0408">Iron</keyword>
<dbReference type="PIRSF" id="PIRSF000371">
    <property type="entry name" value="PFL_act_enz"/>
    <property type="match status" value="1"/>
</dbReference>
<dbReference type="InterPro" id="IPR040074">
    <property type="entry name" value="BssD/PflA/YjjW"/>
</dbReference>
<dbReference type="InterPro" id="IPR034457">
    <property type="entry name" value="Organic_radical-activating"/>
</dbReference>
<dbReference type="EC" id="1.97.1.4" evidence="12"/>
<dbReference type="EMBL" id="LAYJ01000112">
    <property type="protein sequence ID" value="KKI50173.1"/>
    <property type="molecule type" value="Genomic_DNA"/>
</dbReference>
<evidence type="ECO:0000256" key="3">
    <source>
        <dbReference type="ARBA" id="ARBA00022485"/>
    </source>
</evidence>
<dbReference type="AlphaFoldDB" id="A0A0M2NDB0"/>
<gene>
    <name evidence="12" type="ORF">CHK_2236</name>
</gene>
<keyword evidence="6 12" id="KW-0560">Oxidoreductase</keyword>
<keyword evidence="4" id="KW-0949">S-adenosyl-L-methionine</keyword>
<evidence type="ECO:0000256" key="7">
    <source>
        <dbReference type="ARBA" id="ARBA00023004"/>
    </source>
</evidence>
<dbReference type="Gene3D" id="3.30.70.20">
    <property type="match status" value="1"/>
</dbReference>
<dbReference type="STRING" id="270498.CHK_2236"/>
<name>A0A0M2NDB0_9FIRM</name>
<keyword evidence="5" id="KW-0479">Metal-binding</keyword>
<sequence length="304" mass="33334">MGKAIGEISVIQRYATKDGPGIRSTVFFRGCNLICKWCANPELLSSEKKILSFENKCRRCGACTRACPEHAITMGGKAAVIDREKCVVCGTCVEVCPYDAYEMLGTQVTPEELCEKLVRDKDFYDHSGGGVTFSGGEAALQGEFIIETSKLLRDRGIATALDTAGHLAWEKLMPVVQAVDLVLYDIKAIDTQVHERYTGVANGLILENAKKIAEMGKDMIIRMIVVNGINDSPEEIENRLSFIKALGQSVIKVDILNYHNLGEGKYKSLGMPYGLADTLPCPDETMQHILKRAKELGLPAVIES</sequence>
<evidence type="ECO:0000256" key="4">
    <source>
        <dbReference type="ARBA" id="ARBA00022691"/>
    </source>
</evidence>
<dbReference type="SFLD" id="SFLDG01118">
    <property type="entry name" value="activating_enzymes__group_2"/>
    <property type="match status" value="1"/>
</dbReference>
<dbReference type="GO" id="GO:0046872">
    <property type="term" value="F:metal ion binding"/>
    <property type="evidence" value="ECO:0007669"/>
    <property type="project" value="UniProtKB-KW"/>
</dbReference>
<evidence type="ECO:0000313" key="12">
    <source>
        <dbReference type="EMBL" id="KKI50173.1"/>
    </source>
</evidence>
<organism evidence="12 13">
    <name type="scientific">Christensenella hongkongensis</name>
    <dbReference type="NCBI Taxonomy" id="270498"/>
    <lineage>
        <taxon>Bacteria</taxon>
        <taxon>Bacillati</taxon>
        <taxon>Bacillota</taxon>
        <taxon>Clostridia</taxon>
        <taxon>Christensenellales</taxon>
        <taxon>Christensenellaceae</taxon>
        <taxon>Christensenella</taxon>
    </lineage>
</organism>
<evidence type="ECO:0000259" key="11">
    <source>
        <dbReference type="PROSITE" id="PS51918"/>
    </source>
</evidence>
<dbReference type="PANTHER" id="PTHR30352">
    <property type="entry name" value="PYRUVATE FORMATE-LYASE-ACTIVATING ENZYME"/>
    <property type="match status" value="1"/>
</dbReference>
<dbReference type="RefSeq" id="WP_046444055.1">
    <property type="nucleotide sequence ID" value="NZ_LAYJ01000112.1"/>
</dbReference>
<dbReference type="NCBIfam" id="TIGR02494">
    <property type="entry name" value="PFLE_PFLC"/>
    <property type="match status" value="1"/>
</dbReference>
<comment type="catalytic activity">
    <reaction evidence="9">
        <text>glycyl-[protein] + reduced [flavodoxin] + S-adenosyl-L-methionine = glycin-2-yl radical-[protein] + semiquinone [flavodoxin] + 5'-deoxyadenosine + L-methionine + H(+)</text>
        <dbReference type="Rhea" id="RHEA:61976"/>
        <dbReference type="Rhea" id="RHEA-COMP:10622"/>
        <dbReference type="Rhea" id="RHEA-COMP:14480"/>
        <dbReference type="Rhea" id="RHEA-COMP:15993"/>
        <dbReference type="Rhea" id="RHEA-COMP:15994"/>
        <dbReference type="ChEBI" id="CHEBI:15378"/>
        <dbReference type="ChEBI" id="CHEBI:17319"/>
        <dbReference type="ChEBI" id="CHEBI:29947"/>
        <dbReference type="ChEBI" id="CHEBI:32722"/>
        <dbReference type="ChEBI" id="CHEBI:57618"/>
        <dbReference type="ChEBI" id="CHEBI:57844"/>
        <dbReference type="ChEBI" id="CHEBI:59789"/>
        <dbReference type="ChEBI" id="CHEBI:140311"/>
    </reaction>
</comment>
<comment type="similarity">
    <text evidence="2">Belongs to the organic radical-activating enzymes family.</text>
</comment>
<dbReference type="InterPro" id="IPR058240">
    <property type="entry name" value="rSAM_sf"/>
</dbReference>
<dbReference type="PROSITE" id="PS00198">
    <property type="entry name" value="4FE4S_FER_1"/>
    <property type="match status" value="1"/>
</dbReference>
<dbReference type="InterPro" id="IPR017900">
    <property type="entry name" value="4Fe4S_Fe_S_CS"/>
</dbReference>
<dbReference type="Proteomes" id="UP000034076">
    <property type="component" value="Unassembled WGS sequence"/>
</dbReference>
<evidence type="ECO:0000259" key="10">
    <source>
        <dbReference type="PROSITE" id="PS51379"/>
    </source>
</evidence>
<feature type="domain" description="4Fe-4S ferredoxin-type" evidence="10">
    <location>
        <begin position="48"/>
        <end position="76"/>
    </location>
</feature>
<evidence type="ECO:0000313" key="13">
    <source>
        <dbReference type="Proteomes" id="UP000034076"/>
    </source>
</evidence>
<keyword evidence="13" id="KW-1185">Reference proteome</keyword>
<dbReference type="OrthoDB" id="9782387at2"/>
<dbReference type="PROSITE" id="PS51379">
    <property type="entry name" value="4FE4S_FER_2"/>
    <property type="match status" value="2"/>
</dbReference>
<evidence type="ECO:0000256" key="2">
    <source>
        <dbReference type="ARBA" id="ARBA00009777"/>
    </source>
</evidence>
<reference evidence="12 13" key="1">
    <citation type="submission" date="2015-04" db="EMBL/GenBank/DDBJ databases">
        <title>Draft genome sequence of bacteremic isolate Catabacter hongkongensis type strain HKU16T.</title>
        <authorList>
            <person name="Lau S.K."/>
            <person name="Teng J.L."/>
            <person name="Huang Y."/>
            <person name="Curreem S.O."/>
            <person name="Tsui S.K."/>
            <person name="Woo P.C."/>
        </authorList>
    </citation>
    <scope>NUCLEOTIDE SEQUENCE [LARGE SCALE GENOMIC DNA]</scope>
    <source>
        <strain evidence="12 13">HKU16</strain>
    </source>
</reference>
<evidence type="ECO:0000256" key="1">
    <source>
        <dbReference type="ARBA" id="ARBA00001966"/>
    </source>
</evidence>
<dbReference type="InterPro" id="IPR012839">
    <property type="entry name" value="Organic_radical_activase"/>
</dbReference>
<comment type="caution">
    <text evidence="12">The sequence shown here is derived from an EMBL/GenBank/DDBJ whole genome shotgun (WGS) entry which is preliminary data.</text>
</comment>
<dbReference type="Pfam" id="PF00037">
    <property type="entry name" value="Fer4"/>
    <property type="match status" value="2"/>
</dbReference>
<dbReference type="SFLD" id="SFLDG01066">
    <property type="entry name" value="organic_radical-activating_enz"/>
    <property type="match status" value="1"/>
</dbReference>
<keyword evidence="8" id="KW-0411">Iron-sulfur</keyword>
<dbReference type="InterPro" id="IPR017896">
    <property type="entry name" value="4Fe4S_Fe-S-bd"/>
</dbReference>
<keyword evidence="3" id="KW-0004">4Fe-4S</keyword>
<dbReference type="PROSITE" id="PS01087">
    <property type="entry name" value="RADICAL_ACTIVATING"/>
    <property type="match status" value="1"/>
</dbReference>
<evidence type="ECO:0000256" key="9">
    <source>
        <dbReference type="ARBA" id="ARBA00047365"/>
    </source>
</evidence>
<accession>A0A0M2NDB0</accession>
<dbReference type="PANTHER" id="PTHR30352:SF4">
    <property type="entry name" value="PYRUVATE FORMATE-LYASE 2-ACTIVATING ENZYME"/>
    <property type="match status" value="1"/>
</dbReference>
<evidence type="ECO:0000256" key="8">
    <source>
        <dbReference type="ARBA" id="ARBA00023014"/>
    </source>
</evidence>
<dbReference type="SUPFAM" id="SSF54862">
    <property type="entry name" value="4Fe-4S ferredoxins"/>
    <property type="match status" value="1"/>
</dbReference>
<dbReference type="Gene3D" id="3.80.30.10">
    <property type="entry name" value="pyruvate-formate lyase- activating enzyme"/>
    <property type="match status" value="1"/>
</dbReference>
<proteinExistence type="inferred from homology"/>
<dbReference type="SUPFAM" id="SSF102114">
    <property type="entry name" value="Radical SAM enzymes"/>
    <property type="match status" value="1"/>
</dbReference>
<dbReference type="GO" id="GO:0016829">
    <property type="term" value="F:lyase activity"/>
    <property type="evidence" value="ECO:0007669"/>
    <property type="project" value="UniProtKB-KW"/>
</dbReference>
<keyword evidence="12" id="KW-0456">Lyase</keyword>
<dbReference type="SFLD" id="SFLDS00029">
    <property type="entry name" value="Radical_SAM"/>
    <property type="match status" value="1"/>
</dbReference>